<dbReference type="NCBIfam" id="TIGR00460">
    <property type="entry name" value="fmt"/>
    <property type="match status" value="1"/>
</dbReference>
<comment type="function">
    <text evidence="1 8">Attaches a formyl group to the free amino group of methionyl-tRNA(fMet). The formyl group appears to play a dual role in the initiator identity of N-formylmethionyl-tRNA by promoting its recognition by IF2 and preventing the misappropriation of this tRNA by the elongation apparatus.</text>
</comment>
<dbReference type="EMBL" id="CP047418">
    <property type="protein sequence ID" value="QLL77811.1"/>
    <property type="molecule type" value="Genomic_DNA"/>
</dbReference>
<gene>
    <name evidence="8" type="primary">fmt</name>
    <name evidence="11" type="ORF">GTO87_03845</name>
</gene>
<dbReference type="InterPro" id="IPR001555">
    <property type="entry name" value="GART_AS"/>
</dbReference>
<keyword evidence="6 8" id="KW-0648">Protein biosynthesis</keyword>
<feature type="domain" description="Formyl transferase N-terminal" evidence="9">
    <location>
        <begin position="3"/>
        <end position="181"/>
    </location>
</feature>
<organism evidence="11 12">
    <name type="scientific">Ligilactobacillus saerimneri</name>
    <dbReference type="NCBI Taxonomy" id="228229"/>
    <lineage>
        <taxon>Bacteria</taxon>
        <taxon>Bacillati</taxon>
        <taxon>Bacillota</taxon>
        <taxon>Bacilli</taxon>
        <taxon>Lactobacillales</taxon>
        <taxon>Lactobacillaceae</taxon>
        <taxon>Ligilactobacillus</taxon>
    </lineage>
</organism>
<dbReference type="InterPro" id="IPR002376">
    <property type="entry name" value="Formyl_transf_N"/>
</dbReference>
<reference evidence="11 12" key="1">
    <citation type="submission" date="2020-01" db="EMBL/GenBank/DDBJ databases">
        <title>Complete and circular genome sequences of six lactobacillus isolates from horses.</title>
        <authorList>
            <person name="Hassan H.M."/>
        </authorList>
    </citation>
    <scope>NUCLEOTIDE SEQUENCE [LARGE SCALE GENOMIC DNA]</scope>
    <source>
        <strain evidence="11 12">1A</strain>
    </source>
</reference>
<dbReference type="InterPro" id="IPR036477">
    <property type="entry name" value="Formyl_transf_N_sf"/>
</dbReference>
<dbReference type="Gene3D" id="3.40.50.170">
    <property type="entry name" value="Formyl transferase, N-terminal domain"/>
    <property type="match status" value="1"/>
</dbReference>
<dbReference type="Gene3D" id="3.10.25.10">
    <property type="entry name" value="Formyl transferase, C-terminal domain"/>
    <property type="match status" value="1"/>
</dbReference>
<feature type="domain" description="Formyl transferase C-terminal" evidence="10">
    <location>
        <begin position="206"/>
        <end position="303"/>
    </location>
</feature>
<evidence type="ECO:0000256" key="7">
    <source>
        <dbReference type="ARBA" id="ARBA00048558"/>
    </source>
</evidence>
<protein>
    <recommendedName>
        <fullName evidence="4 8">Methionyl-tRNA formyltransferase</fullName>
        <ecNumber evidence="3 8">2.1.2.9</ecNumber>
    </recommendedName>
</protein>
<dbReference type="InterPro" id="IPR005793">
    <property type="entry name" value="Formyl_trans_C"/>
</dbReference>
<accession>A0A7H9EJM3</accession>
<evidence type="ECO:0000256" key="8">
    <source>
        <dbReference type="HAMAP-Rule" id="MF_00182"/>
    </source>
</evidence>
<dbReference type="RefSeq" id="WP_180849576.1">
    <property type="nucleotide sequence ID" value="NZ_CP047418.1"/>
</dbReference>
<dbReference type="InterPro" id="IPR037022">
    <property type="entry name" value="Formyl_trans_C_sf"/>
</dbReference>
<sequence length="318" mass="34336">MAKMVFMGTPQFAATILEDLVTTDYELVAVVTQPDKAVGRKRKLTPSPVKEVALKHDIPVLQPAKLSGSPELEQLCALKPDFIVTAAYGQFLPTKLLDSAQIAAINVHGSLLPKYRGGAPVQYAIMNGEQETGVTIMYMVKQMDAGDMLAKRVIPITATDDTASIFAKMSQVGIELLHEVLPQLVQGTISGQAQDEAQATFAPIIKADQEPLTLALTAQEVDWKVRALRPNPGTYFKAFNGKRIKIWDVTPLSEKTTLAAGEVVAVGKHQLKIAAAAGTVYQVNRLQPAGKAQMDITAYLNGMGQGIKEGQKLITDEQ</sequence>
<keyword evidence="5 8" id="KW-0808">Transferase</keyword>
<dbReference type="InterPro" id="IPR005794">
    <property type="entry name" value="Fmt"/>
</dbReference>
<dbReference type="PANTHER" id="PTHR11138:SF5">
    <property type="entry name" value="METHIONYL-TRNA FORMYLTRANSFERASE, MITOCHONDRIAL"/>
    <property type="match status" value="1"/>
</dbReference>
<proteinExistence type="inferred from homology"/>
<dbReference type="SUPFAM" id="SSF53328">
    <property type="entry name" value="Formyltransferase"/>
    <property type="match status" value="1"/>
</dbReference>
<evidence type="ECO:0000256" key="4">
    <source>
        <dbReference type="ARBA" id="ARBA00016014"/>
    </source>
</evidence>
<dbReference type="Pfam" id="PF00551">
    <property type="entry name" value="Formyl_trans_N"/>
    <property type="match status" value="1"/>
</dbReference>
<dbReference type="KEGG" id="lsw:GTO87_03845"/>
<comment type="similarity">
    <text evidence="2 8">Belongs to the Fmt family.</text>
</comment>
<evidence type="ECO:0000313" key="11">
    <source>
        <dbReference type="EMBL" id="QLL77811.1"/>
    </source>
</evidence>
<dbReference type="CDD" id="cd08646">
    <property type="entry name" value="FMT_core_Met-tRNA-FMT_N"/>
    <property type="match status" value="1"/>
</dbReference>
<dbReference type="Proteomes" id="UP000510886">
    <property type="component" value="Chromosome"/>
</dbReference>
<dbReference type="EC" id="2.1.2.9" evidence="3 8"/>
<evidence type="ECO:0000256" key="6">
    <source>
        <dbReference type="ARBA" id="ARBA00022917"/>
    </source>
</evidence>
<dbReference type="SUPFAM" id="SSF50486">
    <property type="entry name" value="FMT C-terminal domain-like"/>
    <property type="match status" value="1"/>
</dbReference>
<dbReference type="CDD" id="cd08704">
    <property type="entry name" value="Met_tRNA_FMT_C"/>
    <property type="match status" value="1"/>
</dbReference>
<evidence type="ECO:0000259" key="10">
    <source>
        <dbReference type="Pfam" id="PF02911"/>
    </source>
</evidence>
<dbReference type="InterPro" id="IPR011034">
    <property type="entry name" value="Formyl_transferase-like_C_sf"/>
</dbReference>
<dbReference type="AlphaFoldDB" id="A0A7H9EJM3"/>
<dbReference type="GO" id="GO:0005829">
    <property type="term" value="C:cytosol"/>
    <property type="evidence" value="ECO:0007669"/>
    <property type="project" value="TreeGrafter"/>
</dbReference>
<dbReference type="Pfam" id="PF02911">
    <property type="entry name" value="Formyl_trans_C"/>
    <property type="match status" value="1"/>
</dbReference>
<dbReference type="GO" id="GO:0004479">
    <property type="term" value="F:methionyl-tRNA formyltransferase activity"/>
    <property type="evidence" value="ECO:0007669"/>
    <property type="project" value="UniProtKB-UniRule"/>
</dbReference>
<evidence type="ECO:0000259" key="9">
    <source>
        <dbReference type="Pfam" id="PF00551"/>
    </source>
</evidence>
<dbReference type="PANTHER" id="PTHR11138">
    <property type="entry name" value="METHIONYL-TRNA FORMYLTRANSFERASE"/>
    <property type="match status" value="1"/>
</dbReference>
<evidence type="ECO:0000313" key="12">
    <source>
        <dbReference type="Proteomes" id="UP000510886"/>
    </source>
</evidence>
<evidence type="ECO:0000256" key="5">
    <source>
        <dbReference type="ARBA" id="ARBA00022679"/>
    </source>
</evidence>
<dbReference type="InterPro" id="IPR044135">
    <property type="entry name" value="Met-tRNA-FMT_C"/>
</dbReference>
<name>A0A7H9EJM3_9LACO</name>
<dbReference type="InterPro" id="IPR041711">
    <property type="entry name" value="Met-tRNA-FMT_N"/>
</dbReference>
<evidence type="ECO:0000256" key="1">
    <source>
        <dbReference type="ARBA" id="ARBA00002606"/>
    </source>
</evidence>
<dbReference type="HAMAP" id="MF_00182">
    <property type="entry name" value="Formyl_trans"/>
    <property type="match status" value="1"/>
</dbReference>
<evidence type="ECO:0000256" key="3">
    <source>
        <dbReference type="ARBA" id="ARBA00012261"/>
    </source>
</evidence>
<dbReference type="PROSITE" id="PS00373">
    <property type="entry name" value="GART"/>
    <property type="match status" value="1"/>
</dbReference>
<comment type="catalytic activity">
    <reaction evidence="7 8">
        <text>L-methionyl-tRNA(fMet) + (6R)-10-formyltetrahydrofolate = N-formyl-L-methionyl-tRNA(fMet) + (6S)-5,6,7,8-tetrahydrofolate + H(+)</text>
        <dbReference type="Rhea" id="RHEA:24380"/>
        <dbReference type="Rhea" id="RHEA-COMP:9952"/>
        <dbReference type="Rhea" id="RHEA-COMP:9953"/>
        <dbReference type="ChEBI" id="CHEBI:15378"/>
        <dbReference type="ChEBI" id="CHEBI:57453"/>
        <dbReference type="ChEBI" id="CHEBI:78530"/>
        <dbReference type="ChEBI" id="CHEBI:78844"/>
        <dbReference type="ChEBI" id="CHEBI:195366"/>
        <dbReference type="EC" id="2.1.2.9"/>
    </reaction>
</comment>
<evidence type="ECO:0000256" key="2">
    <source>
        <dbReference type="ARBA" id="ARBA00010699"/>
    </source>
</evidence>
<feature type="binding site" evidence="8">
    <location>
        <begin position="110"/>
        <end position="113"/>
    </location>
    <ligand>
        <name>(6S)-5,6,7,8-tetrahydrofolate</name>
        <dbReference type="ChEBI" id="CHEBI:57453"/>
    </ligand>
</feature>